<protein>
    <recommendedName>
        <fullName evidence="3">histidine kinase</fullName>
        <ecNumber evidence="3">2.7.13.3</ecNumber>
    </recommendedName>
</protein>
<evidence type="ECO:0000259" key="14">
    <source>
        <dbReference type="PROSITE" id="PS50109"/>
    </source>
</evidence>
<keyword evidence="6 13" id="KW-0812">Transmembrane</keyword>
<evidence type="ECO:0000256" key="8">
    <source>
        <dbReference type="ARBA" id="ARBA00022777"/>
    </source>
</evidence>
<dbReference type="InterPro" id="IPR003594">
    <property type="entry name" value="HATPase_dom"/>
</dbReference>
<evidence type="ECO:0000256" key="7">
    <source>
        <dbReference type="ARBA" id="ARBA00022741"/>
    </source>
</evidence>
<keyword evidence="4" id="KW-0597">Phosphoprotein</keyword>
<feature type="domain" description="PAS" evidence="15">
    <location>
        <begin position="239"/>
        <end position="312"/>
    </location>
</feature>
<sequence length="738" mass="80797">MNSAAEIRTFDGPDGVFKRFAIALTLVGVSITAAAVLLTPELTVVVTLATLLAAAAHARGLMDRYAQQLHGIASHLAAADETLEDRSSDALTRLDTLSAEVAQRLREREVQVQSLRGRLDTLLGTVPDAVFGLDADMRVVFANPAVTALCGLELDRATGAEFASLFPECTASWAQSQLNGAAVVSSTGMRVARSETDGIRGGDTRFPVEVSIAQGQGAGDIRYVCVVRDLAERRWAEDQMRLFNRALDATTNGVLIASMTWPGAPVVYANPAFESLTGYENGEIIGMNCRVLQGADTDQPALDTLRTAMRAGRSTQVTLRNYRKDGTPFVNELTLSPVTDQGGALTHYVGVLNDVTQREAARRALADRSARLDAIFKLSPDGFVLFDSTGWLAYGNPAFYEMTGWLPKHTIGVLDLDAFEHLFEEHCDPAFPYQRLVTGGQQDDSPALLRLARPSRRVLSRTVRHTLAESGETILYFRDVTRETEVDRMKSEFLTTAAHELRTPMASIFGFSELLLRREVTIERRREMVETIHRQASWLIHMLNELLDLARIEARQGKDLLFEPVPIRALVEDVLATLMVPGDPRQVQVVGEISTQNVTVDAEKTRQALRNVLSNAYKYSPDGGDIQLWTVSRLDGQGRTQWGIAVRDHGIGMTTEQIRRIGERFYRADPSGNVPGTGLGMALVREIMGLQGGTIDIDSEFGEGTTITLWFATQSHAATGLLTDAREGQPEVQPCTAA</sequence>
<dbReference type="PROSITE" id="PS50112">
    <property type="entry name" value="PAS"/>
    <property type="match status" value="3"/>
</dbReference>
<dbReference type="InterPro" id="IPR013656">
    <property type="entry name" value="PAS_4"/>
</dbReference>
<dbReference type="SUPFAM" id="SSF47384">
    <property type="entry name" value="Homodimeric domain of signal transducing histidine kinase"/>
    <property type="match status" value="1"/>
</dbReference>
<dbReference type="CDD" id="cd00082">
    <property type="entry name" value="HisKA"/>
    <property type="match status" value="1"/>
</dbReference>
<dbReference type="RefSeq" id="WP_377305703.1">
    <property type="nucleotide sequence ID" value="NZ_CP180191.1"/>
</dbReference>
<comment type="catalytic activity">
    <reaction evidence="1">
        <text>ATP + protein L-histidine = ADP + protein N-phospho-L-histidine.</text>
        <dbReference type="EC" id="2.7.13.3"/>
    </reaction>
</comment>
<keyword evidence="7" id="KW-0547">Nucleotide-binding</keyword>
<dbReference type="EMBL" id="JBHRTI010000010">
    <property type="protein sequence ID" value="MFC3149157.1"/>
    <property type="molecule type" value="Genomic_DNA"/>
</dbReference>
<gene>
    <name evidence="17" type="ORF">ACFOEN_16160</name>
</gene>
<evidence type="ECO:0000256" key="12">
    <source>
        <dbReference type="ARBA" id="ARBA00023136"/>
    </source>
</evidence>
<comment type="caution">
    <text evidence="17">The sequence shown here is derived from an EMBL/GenBank/DDBJ whole genome shotgun (WGS) entry which is preliminary data.</text>
</comment>
<evidence type="ECO:0000256" key="10">
    <source>
        <dbReference type="ARBA" id="ARBA00022989"/>
    </source>
</evidence>
<dbReference type="NCBIfam" id="TIGR00229">
    <property type="entry name" value="sensory_box"/>
    <property type="match status" value="2"/>
</dbReference>
<evidence type="ECO:0000313" key="18">
    <source>
        <dbReference type="Proteomes" id="UP001595556"/>
    </source>
</evidence>
<evidence type="ECO:0000259" key="16">
    <source>
        <dbReference type="PROSITE" id="PS50113"/>
    </source>
</evidence>
<dbReference type="Proteomes" id="UP001595556">
    <property type="component" value="Unassembled WGS sequence"/>
</dbReference>
<reference evidence="18" key="1">
    <citation type="journal article" date="2019" name="Int. J. Syst. Evol. Microbiol.">
        <title>The Global Catalogue of Microorganisms (GCM) 10K type strain sequencing project: providing services to taxonomists for standard genome sequencing and annotation.</title>
        <authorList>
            <consortium name="The Broad Institute Genomics Platform"/>
            <consortium name="The Broad Institute Genome Sequencing Center for Infectious Disease"/>
            <person name="Wu L."/>
            <person name="Ma J."/>
        </authorList>
    </citation>
    <scope>NUCLEOTIDE SEQUENCE [LARGE SCALE GENOMIC DNA]</scope>
    <source>
        <strain evidence="18">KCTC 52168</strain>
    </source>
</reference>
<dbReference type="InterPro" id="IPR003661">
    <property type="entry name" value="HisK_dim/P_dom"/>
</dbReference>
<dbReference type="InterPro" id="IPR004358">
    <property type="entry name" value="Sig_transdc_His_kin-like_C"/>
</dbReference>
<dbReference type="PROSITE" id="PS50113">
    <property type="entry name" value="PAC"/>
    <property type="match status" value="1"/>
</dbReference>
<evidence type="ECO:0000256" key="5">
    <source>
        <dbReference type="ARBA" id="ARBA00022679"/>
    </source>
</evidence>
<organism evidence="17 18">
    <name type="scientific">Piscinibacterium candidicorallinum</name>
    <dbReference type="NCBI Taxonomy" id="1793872"/>
    <lineage>
        <taxon>Bacteria</taxon>
        <taxon>Pseudomonadati</taxon>
        <taxon>Pseudomonadota</taxon>
        <taxon>Betaproteobacteria</taxon>
        <taxon>Burkholderiales</taxon>
        <taxon>Piscinibacterium</taxon>
    </lineage>
</organism>
<dbReference type="InterPro" id="IPR000014">
    <property type="entry name" value="PAS"/>
</dbReference>
<dbReference type="InterPro" id="IPR036097">
    <property type="entry name" value="HisK_dim/P_sf"/>
</dbReference>
<dbReference type="SMART" id="SM00388">
    <property type="entry name" value="HisKA"/>
    <property type="match status" value="1"/>
</dbReference>
<keyword evidence="5" id="KW-0808">Transferase</keyword>
<feature type="domain" description="Histidine kinase" evidence="14">
    <location>
        <begin position="496"/>
        <end position="715"/>
    </location>
</feature>
<keyword evidence="10 13" id="KW-1133">Transmembrane helix</keyword>
<dbReference type="InterPro" id="IPR001610">
    <property type="entry name" value="PAC"/>
</dbReference>
<dbReference type="PROSITE" id="PS50109">
    <property type="entry name" value="HIS_KIN"/>
    <property type="match status" value="1"/>
</dbReference>
<dbReference type="Gene3D" id="3.30.450.20">
    <property type="entry name" value="PAS domain"/>
    <property type="match status" value="3"/>
</dbReference>
<dbReference type="InterPro" id="IPR036890">
    <property type="entry name" value="HATPase_C_sf"/>
</dbReference>
<feature type="domain" description="PAC" evidence="16">
    <location>
        <begin position="313"/>
        <end position="367"/>
    </location>
</feature>
<dbReference type="Gene3D" id="1.10.287.130">
    <property type="match status" value="1"/>
</dbReference>
<evidence type="ECO:0000256" key="11">
    <source>
        <dbReference type="ARBA" id="ARBA00023012"/>
    </source>
</evidence>
<dbReference type="InterPro" id="IPR035965">
    <property type="entry name" value="PAS-like_dom_sf"/>
</dbReference>
<proteinExistence type="predicted"/>
<evidence type="ECO:0000256" key="1">
    <source>
        <dbReference type="ARBA" id="ARBA00000085"/>
    </source>
</evidence>
<dbReference type="InterPro" id="IPR005467">
    <property type="entry name" value="His_kinase_dom"/>
</dbReference>
<dbReference type="CDD" id="cd00130">
    <property type="entry name" value="PAS"/>
    <property type="match status" value="2"/>
</dbReference>
<dbReference type="PANTHER" id="PTHR42878:SF7">
    <property type="entry name" value="SENSOR HISTIDINE KINASE GLRK"/>
    <property type="match status" value="1"/>
</dbReference>
<dbReference type="Pfam" id="PF13426">
    <property type="entry name" value="PAS_9"/>
    <property type="match status" value="1"/>
</dbReference>
<dbReference type="Pfam" id="PF02518">
    <property type="entry name" value="HATPase_c"/>
    <property type="match status" value="1"/>
</dbReference>
<keyword evidence="12 13" id="KW-0472">Membrane</keyword>
<dbReference type="InterPro" id="IPR000700">
    <property type="entry name" value="PAS-assoc_C"/>
</dbReference>
<evidence type="ECO:0000256" key="2">
    <source>
        <dbReference type="ARBA" id="ARBA00004141"/>
    </source>
</evidence>
<dbReference type="CDD" id="cd00075">
    <property type="entry name" value="HATPase"/>
    <property type="match status" value="1"/>
</dbReference>
<feature type="domain" description="PAS" evidence="15">
    <location>
        <begin position="368"/>
        <end position="412"/>
    </location>
</feature>
<name>A0ABV7HCR5_9BURK</name>
<dbReference type="Pfam" id="PF00512">
    <property type="entry name" value="HisKA"/>
    <property type="match status" value="1"/>
</dbReference>
<evidence type="ECO:0000256" key="3">
    <source>
        <dbReference type="ARBA" id="ARBA00012438"/>
    </source>
</evidence>
<accession>A0ABV7HCR5</accession>
<dbReference type="PRINTS" id="PR00344">
    <property type="entry name" value="BCTRLSENSOR"/>
</dbReference>
<evidence type="ECO:0000256" key="9">
    <source>
        <dbReference type="ARBA" id="ARBA00022840"/>
    </source>
</evidence>
<evidence type="ECO:0000313" key="17">
    <source>
        <dbReference type="EMBL" id="MFC3149157.1"/>
    </source>
</evidence>
<dbReference type="Pfam" id="PF08448">
    <property type="entry name" value="PAS_4"/>
    <property type="match status" value="1"/>
</dbReference>
<evidence type="ECO:0000256" key="6">
    <source>
        <dbReference type="ARBA" id="ARBA00022692"/>
    </source>
</evidence>
<comment type="subcellular location">
    <subcellularLocation>
        <location evidence="2">Membrane</location>
        <topology evidence="2">Multi-pass membrane protein</topology>
    </subcellularLocation>
</comment>
<dbReference type="Pfam" id="PF13188">
    <property type="entry name" value="PAS_8"/>
    <property type="match status" value="1"/>
</dbReference>
<keyword evidence="9" id="KW-0067">ATP-binding</keyword>
<keyword evidence="8" id="KW-0418">Kinase</keyword>
<dbReference type="Gene3D" id="3.30.565.10">
    <property type="entry name" value="Histidine kinase-like ATPase, C-terminal domain"/>
    <property type="match status" value="1"/>
</dbReference>
<feature type="domain" description="PAS" evidence="15">
    <location>
        <begin position="115"/>
        <end position="159"/>
    </location>
</feature>
<evidence type="ECO:0000256" key="4">
    <source>
        <dbReference type="ARBA" id="ARBA00022553"/>
    </source>
</evidence>
<feature type="transmembrane region" description="Helical" evidence="13">
    <location>
        <begin position="20"/>
        <end position="38"/>
    </location>
</feature>
<dbReference type="SUPFAM" id="SSF55785">
    <property type="entry name" value="PYP-like sensor domain (PAS domain)"/>
    <property type="match status" value="3"/>
</dbReference>
<evidence type="ECO:0000256" key="13">
    <source>
        <dbReference type="SAM" id="Phobius"/>
    </source>
</evidence>
<dbReference type="InterPro" id="IPR050351">
    <property type="entry name" value="BphY/WalK/GraS-like"/>
</dbReference>
<dbReference type="SMART" id="SM00086">
    <property type="entry name" value="PAC"/>
    <property type="match status" value="1"/>
</dbReference>
<dbReference type="EC" id="2.7.13.3" evidence="3"/>
<evidence type="ECO:0000259" key="15">
    <source>
        <dbReference type="PROSITE" id="PS50112"/>
    </source>
</evidence>
<dbReference type="SUPFAM" id="SSF55874">
    <property type="entry name" value="ATPase domain of HSP90 chaperone/DNA topoisomerase II/histidine kinase"/>
    <property type="match status" value="1"/>
</dbReference>
<keyword evidence="11" id="KW-0902">Two-component regulatory system</keyword>
<dbReference type="SMART" id="SM00387">
    <property type="entry name" value="HATPase_c"/>
    <property type="match status" value="1"/>
</dbReference>
<dbReference type="PANTHER" id="PTHR42878">
    <property type="entry name" value="TWO-COMPONENT HISTIDINE KINASE"/>
    <property type="match status" value="1"/>
</dbReference>
<dbReference type="SMART" id="SM00091">
    <property type="entry name" value="PAS"/>
    <property type="match status" value="3"/>
</dbReference>
<keyword evidence="18" id="KW-1185">Reference proteome</keyword>